<evidence type="ECO:0000256" key="2">
    <source>
        <dbReference type="ARBA" id="ARBA00022801"/>
    </source>
</evidence>
<dbReference type="PANTHER" id="PTHR42693:SF53">
    <property type="entry name" value="ENDO-4-O-SULFATASE"/>
    <property type="match status" value="1"/>
</dbReference>
<sequence precursor="true">MRYTCCFLLFAFAFTLSHAKSTAAERPNIVVILTDDQGYADISLNPHHAAEVSTPNMDALAQDGVVFSQGYTGGPVCSPTRAGITIGGYSQSVGVYTASDGGAGFDPKKKIFPGYLPDDYVSSAIGKWHLGVDDDYPELKWHALNRGFDECYKFMGRGGHSYFNLRSDVDGKFMGPIYRNKERINDEGYMTTRLTEEAVAFIDRNKEKPFFLYLAYNAVHAPAEAPEEDIKAFQSKFPQLSKERAVLMAMLKHLDDGVGEVVAKLKRKGIFDNTLLFFLTDNGGSKSMSADNTPLRGFKQTLDEGGIRTPFIVSWPDRFSGGRTVDTPIISFDILPTALDAVGSRPVTHDFAGKSILPLLTGESTLHHDTLFWGIGPDNEWAVRRGDWKLHWIKSRLELVNLARDPSERENLADSNPEKVKELSLAFDQWLKKMANPIKGGPKRKDGIQKPADVAAQNKNMTPREIERARIREEKQAAKKAAKEKEKAMKKVANKTDEDAATTEANRPVIEAPTTNVTGPHPGSRFDLSHWKLTLPTSADNTYGGHPKEISAAALSDSFKDPHFYTDSSGAMVFWCPVVGATTEGTQFPRSELREMLQPGNPRNNWSFTGSHEMTARCRVLEIPSDPKVVIGQIHSYTGKSKPLVKLQYYKGRIEALVKESPTNGKDKKLTFPDVERGSDIDWTIRLQGGVLAITVNGTTQEENVLENDRAWADLTFYFKAGAYPQDNAGEVSEGARVSFSRLVVTHSDD</sequence>
<dbReference type="InterPro" id="IPR013320">
    <property type="entry name" value="ConA-like_dom_sf"/>
</dbReference>
<dbReference type="Gene3D" id="2.60.120.200">
    <property type="match status" value="1"/>
</dbReference>
<dbReference type="EC" id="3.1.6.1" evidence="8"/>
<comment type="similarity">
    <text evidence="1">Belongs to the sulfatase family.</text>
</comment>
<dbReference type="EMBL" id="CP036272">
    <property type="protein sequence ID" value="QDT62471.1"/>
    <property type="molecule type" value="Genomic_DNA"/>
</dbReference>
<evidence type="ECO:0000313" key="8">
    <source>
        <dbReference type="EMBL" id="QDT62471.1"/>
    </source>
</evidence>
<evidence type="ECO:0000256" key="3">
    <source>
        <dbReference type="SAM" id="Coils"/>
    </source>
</evidence>
<dbReference type="InterPro" id="IPR017850">
    <property type="entry name" value="Alkaline_phosphatase_core_sf"/>
</dbReference>
<evidence type="ECO:0000313" key="9">
    <source>
        <dbReference type="Proteomes" id="UP000315003"/>
    </source>
</evidence>
<dbReference type="Gene3D" id="3.30.1120.10">
    <property type="match status" value="1"/>
</dbReference>
<feature type="domain" description="Sulfatase N-terminal" evidence="6">
    <location>
        <begin position="27"/>
        <end position="343"/>
    </location>
</feature>
<evidence type="ECO:0000259" key="7">
    <source>
        <dbReference type="Pfam" id="PF08787"/>
    </source>
</evidence>
<keyword evidence="3" id="KW-0175">Coiled coil</keyword>
<evidence type="ECO:0000256" key="5">
    <source>
        <dbReference type="SAM" id="SignalP"/>
    </source>
</evidence>
<feature type="coiled-coil region" evidence="3">
    <location>
        <begin position="464"/>
        <end position="498"/>
    </location>
</feature>
<dbReference type="RefSeq" id="WP_419187834.1">
    <property type="nucleotide sequence ID" value="NZ_CP036272.1"/>
</dbReference>
<name>A0A517T2B0_9BACT</name>
<evidence type="ECO:0000256" key="1">
    <source>
        <dbReference type="ARBA" id="ARBA00008779"/>
    </source>
</evidence>
<organism evidence="8 9">
    <name type="scientific">Stieleria bergensis</name>
    <dbReference type="NCBI Taxonomy" id="2528025"/>
    <lineage>
        <taxon>Bacteria</taxon>
        <taxon>Pseudomonadati</taxon>
        <taxon>Planctomycetota</taxon>
        <taxon>Planctomycetia</taxon>
        <taxon>Pirellulales</taxon>
        <taxon>Pirellulaceae</taxon>
        <taxon>Stieleria</taxon>
    </lineage>
</organism>
<dbReference type="SUPFAM" id="SSF53649">
    <property type="entry name" value="Alkaline phosphatase-like"/>
    <property type="match status" value="1"/>
</dbReference>
<feature type="domain" description="Alginate lyase 2" evidence="7">
    <location>
        <begin position="526"/>
        <end position="747"/>
    </location>
</feature>
<gene>
    <name evidence="8" type="primary">atsA_77</name>
    <name evidence="8" type="ORF">SV7mr_50190</name>
</gene>
<dbReference type="Pfam" id="PF00884">
    <property type="entry name" value="Sulfatase"/>
    <property type="match status" value="1"/>
</dbReference>
<accession>A0A517T2B0</accession>
<dbReference type="InterPro" id="IPR050738">
    <property type="entry name" value="Sulfatase"/>
</dbReference>
<dbReference type="AlphaFoldDB" id="A0A517T2B0"/>
<evidence type="ECO:0000256" key="4">
    <source>
        <dbReference type="SAM" id="MobiDB-lite"/>
    </source>
</evidence>
<protein>
    <submittedName>
        <fullName evidence="8">Arylsulfatase</fullName>
        <ecNumber evidence="8">3.1.6.1</ecNumber>
    </submittedName>
</protein>
<reference evidence="8 9" key="1">
    <citation type="submission" date="2019-02" db="EMBL/GenBank/DDBJ databases">
        <title>Deep-cultivation of Planctomycetes and their phenomic and genomic characterization uncovers novel biology.</title>
        <authorList>
            <person name="Wiegand S."/>
            <person name="Jogler M."/>
            <person name="Boedeker C."/>
            <person name="Pinto D."/>
            <person name="Vollmers J."/>
            <person name="Rivas-Marin E."/>
            <person name="Kohn T."/>
            <person name="Peeters S.H."/>
            <person name="Heuer A."/>
            <person name="Rast P."/>
            <person name="Oberbeckmann S."/>
            <person name="Bunk B."/>
            <person name="Jeske O."/>
            <person name="Meyerdierks A."/>
            <person name="Storesund J.E."/>
            <person name="Kallscheuer N."/>
            <person name="Luecker S."/>
            <person name="Lage O.M."/>
            <person name="Pohl T."/>
            <person name="Merkel B.J."/>
            <person name="Hornburger P."/>
            <person name="Mueller R.-W."/>
            <person name="Bruemmer F."/>
            <person name="Labrenz M."/>
            <person name="Spormann A.M."/>
            <person name="Op den Camp H."/>
            <person name="Overmann J."/>
            <person name="Amann R."/>
            <person name="Jetten M.S.M."/>
            <person name="Mascher T."/>
            <person name="Medema M.H."/>
            <person name="Devos D.P."/>
            <person name="Kaster A.-K."/>
            <person name="Ovreas L."/>
            <person name="Rohde M."/>
            <person name="Galperin M.Y."/>
            <person name="Jogler C."/>
        </authorList>
    </citation>
    <scope>NUCLEOTIDE SEQUENCE [LARGE SCALE GENOMIC DNA]</scope>
    <source>
        <strain evidence="8 9">SV_7m_r</strain>
    </source>
</reference>
<dbReference type="SUPFAM" id="SSF49899">
    <property type="entry name" value="Concanavalin A-like lectins/glucanases"/>
    <property type="match status" value="1"/>
</dbReference>
<feature type="chain" id="PRO_5022141688" evidence="5">
    <location>
        <begin position="20"/>
        <end position="750"/>
    </location>
</feature>
<proteinExistence type="inferred from homology"/>
<dbReference type="InterPro" id="IPR000917">
    <property type="entry name" value="Sulfatase_N"/>
</dbReference>
<evidence type="ECO:0000259" key="6">
    <source>
        <dbReference type="Pfam" id="PF00884"/>
    </source>
</evidence>
<keyword evidence="9" id="KW-1185">Reference proteome</keyword>
<feature type="signal peptide" evidence="5">
    <location>
        <begin position="1"/>
        <end position="19"/>
    </location>
</feature>
<dbReference type="GO" id="GO:0004065">
    <property type="term" value="F:arylsulfatase activity"/>
    <property type="evidence" value="ECO:0007669"/>
    <property type="project" value="UniProtKB-EC"/>
</dbReference>
<dbReference type="InterPro" id="IPR014895">
    <property type="entry name" value="Alginate_lyase_2"/>
</dbReference>
<dbReference type="Gene3D" id="3.40.720.10">
    <property type="entry name" value="Alkaline Phosphatase, subunit A"/>
    <property type="match status" value="1"/>
</dbReference>
<feature type="region of interest" description="Disordered" evidence="4">
    <location>
        <begin position="436"/>
        <end position="460"/>
    </location>
</feature>
<dbReference type="Pfam" id="PF08787">
    <property type="entry name" value="Alginate_lyase2"/>
    <property type="match status" value="1"/>
</dbReference>
<keyword evidence="2 8" id="KW-0378">Hydrolase</keyword>
<dbReference type="PANTHER" id="PTHR42693">
    <property type="entry name" value="ARYLSULFATASE FAMILY MEMBER"/>
    <property type="match status" value="1"/>
</dbReference>
<keyword evidence="5" id="KW-0732">Signal</keyword>
<dbReference type="Proteomes" id="UP000315003">
    <property type="component" value="Chromosome"/>
</dbReference>